<reference evidence="1 2" key="1">
    <citation type="submission" date="2018-06" db="EMBL/GenBank/DDBJ databases">
        <title>Genome sequencing of Oceanotoga sp. sy52.</title>
        <authorList>
            <person name="Mori K."/>
        </authorList>
    </citation>
    <scope>NUCLEOTIDE SEQUENCE [LARGE SCALE GENOMIC DNA]</scope>
    <source>
        <strain evidence="2">sy52</strain>
    </source>
</reference>
<accession>A0A7G1G932</accession>
<dbReference type="KEGG" id="ocy:OSSY52_15740"/>
<dbReference type="InParanoid" id="A0A7G1G932"/>
<keyword evidence="2" id="KW-1185">Reference proteome</keyword>
<evidence type="ECO:0008006" key="3">
    <source>
        <dbReference type="Google" id="ProtNLM"/>
    </source>
</evidence>
<proteinExistence type="predicted"/>
<name>A0A7G1G932_9BACT</name>
<protein>
    <recommendedName>
        <fullName evidence="3">Flagellin</fullName>
    </recommendedName>
</protein>
<organism evidence="1 2">
    <name type="scientific">Tepiditoga spiralis</name>
    <dbReference type="NCBI Taxonomy" id="2108365"/>
    <lineage>
        <taxon>Bacteria</taxon>
        <taxon>Thermotogati</taxon>
        <taxon>Thermotogota</taxon>
        <taxon>Thermotogae</taxon>
        <taxon>Petrotogales</taxon>
        <taxon>Petrotogaceae</taxon>
        <taxon>Tepiditoga</taxon>
    </lineage>
</organism>
<dbReference type="RefSeq" id="WP_190613963.1">
    <property type="nucleotide sequence ID" value="NZ_AP018712.1"/>
</dbReference>
<evidence type="ECO:0000313" key="1">
    <source>
        <dbReference type="EMBL" id="BBE31433.1"/>
    </source>
</evidence>
<evidence type="ECO:0000313" key="2">
    <source>
        <dbReference type="Proteomes" id="UP000516361"/>
    </source>
</evidence>
<dbReference type="Proteomes" id="UP000516361">
    <property type="component" value="Chromosome"/>
</dbReference>
<dbReference type="AlphaFoldDB" id="A0A7G1G932"/>
<gene>
    <name evidence="1" type="ORF">OSSY52_15740</name>
</gene>
<sequence length="924" mass="103637">MRIRNNISSTINNSDFQKKLSNIKKLSTGLKINNDKNLQINLSKNYLNNKSNLDQLSDFIQINQNALSKKDILNKNTYSLNLKQSDLNNAFQFSTNLSLFNTDTKNLEKKLFETKQLINNSKYSNLSTEDIKNKLTQNISSENMNDINNILKDLKGNSTTTRKFLEGALSLIAGNSDQIGEYLKATENLQENNYNSDELNKFFDTTKNISLNKQNKVEDFLSLFNDTEIYKNKDTTKKFLDISNTYSSLYEGQQALASVFYTTKKLFNGNIDNSALNNFLNFVNQNKYSITDILPQLGTTLTELDTNTQRKNIINTTNTLKNDYLDEKVINKFLQKVVEWKNDSNLENVVNTITKLDNPEKAEFLVAYQNIKDNTSLKSNFLTTLTKVQNYENKTNIVSVTPFLAYSAALSKEDTNTLSNYMNDVNNFVNDNNNNTAIPNTTNYAIAGISTYMNDTGDVSASSFATPLNLGQPNEKTGVFSQTIKILKNPFEDTNADTAQISITVNYNELITGGDLESVAEAVVTGGTKTAAKQIAKEIVKAGVKKAIGYIWDEYGKEIENTIKNNVVEKNKTLSDLQNSLNELKDGNNSVTVESIANEYNLTNEEVYLLENANDFASRYGLSLEDFTNFDPKNISDLNSNLQGFSGDLQKDLLTWGFQIAHDYIMGSDSVPEKEEDISINNVNMDFSKKYTDSSTTTTTTTSNNGKFVDFSKGYAESSKETKFAVDLIYAGLNQGVSASNNLTLGVTYTDKNGIEQTETKNVINGDPFDFAFGIFDYSNGRKTFNFNVPLTNEANDFTITLNGKAISTVTTYGWASSTIKGSIEKVEINTNGQRYTGIDDINQLLPTNSDIPEEIKNPEPDTNNLYSKIKSSINNINYKYKEIQNIDFKNEYENMLKHQQIMVSSNYLLQQASTPGSVLNLLQ</sequence>
<dbReference type="EMBL" id="AP018712">
    <property type="protein sequence ID" value="BBE31433.1"/>
    <property type="molecule type" value="Genomic_DNA"/>
</dbReference>